<keyword evidence="2" id="KW-0560">Oxidoreductase</keyword>
<reference evidence="4" key="1">
    <citation type="journal article" date="2021" name="G3 (Bethesda)">
        <title>Genome and transcriptome analysis of the beet armyworm Spodoptera exigua reveals targets for pest control. .</title>
        <authorList>
            <person name="Simon S."/>
            <person name="Breeschoten T."/>
            <person name="Jansen H.J."/>
            <person name="Dirks R.P."/>
            <person name="Schranz M.E."/>
            <person name="Ros V.I.D."/>
        </authorList>
    </citation>
    <scope>NUCLEOTIDE SEQUENCE</scope>
    <source>
        <strain evidence="4">TB_SE_WUR_2020</strain>
    </source>
</reference>
<evidence type="ECO:0000256" key="3">
    <source>
        <dbReference type="RuleBase" id="RU000363"/>
    </source>
</evidence>
<dbReference type="PRINTS" id="PR00081">
    <property type="entry name" value="GDHRDH"/>
</dbReference>
<evidence type="ECO:0000313" key="5">
    <source>
        <dbReference type="Proteomes" id="UP000814243"/>
    </source>
</evidence>
<dbReference type="AlphaFoldDB" id="A0A922MYM6"/>
<dbReference type="PANTHER" id="PTHR44229">
    <property type="entry name" value="15-HYDROXYPROSTAGLANDIN DEHYDROGENASE [NAD(+)]"/>
    <property type="match status" value="1"/>
</dbReference>
<dbReference type="GO" id="GO:0016616">
    <property type="term" value="F:oxidoreductase activity, acting on the CH-OH group of donors, NAD or NADP as acceptor"/>
    <property type="evidence" value="ECO:0007669"/>
    <property type="project" value="TreeGrafter"/>
</dbReference>
<name>A0A922MYM6_SPOEX</name>
<comment type="caution">
    <text evidence="4">The sequence shown here is derived from an EMBL/GenBank/DDBJ whole genome shotgun (WGS) entry which is preliminary data.</text>
</comment>
<dbReference type="Gene3D" id="3.40.50.720">
    <property type="entry name" value="NAD(P)-binding Rossmann-like Domain"/>
    <property type="match status" value="1"/>
</dbReference>
<dbReference type="InterPro" id="IPR002347">
    <property type="entry name" value="SDR_fam"/>
</dbReference>
<comment type="similarity">
    <text evidence="1 3">Belongs to the short-chain dehydrogenases/reductases (SDR) family.</text>
</comment>
<proteinExistence type="inferred from homology"/>
<accession>A0A922MYM6</accession>
<dbReference type="GO" id="GO:0005737">
    <property type="term" value="C:cytoplasm"/>
    <property type="evidence" value="ECO:0007669"/>
    <property type="project" value="TreeGrafter"/>
</dbReference>
<dbReference type="InterPro" id="IPR036291">
    <property type="entry name" value="NAD(P)-bd_dom_sf"/>
</dbReference>
<evidence type="ECO:0000313" key="4">
    <source>
        <dbReference type="EMBL" id="KAH9645238.1"/>
    </source>
</evidence>
<protein>
    <recommendedName>
        <fullName evidence="6">Alcohol dehydrogenase</fullName>
    </recommendedName>
</protein>
<gene>
    <name evidence="4" type="ORF">HF086_012116</name>
</gene>
<organism evidence="4 5">
    <name type="scientific">Spodoptera exigua</name>
    <name type="common">Beet armyworm</name>
    <name type="synonym">Noctua fulgens</name>
    <dbReference type="NCBI Taxonomy" id="7107"/>
    <lineage>
        <taxon>Eukaryota</taxon>
        <taxon>Metazoa</taxon>
        <taxon>Ecdysozoa</taxon>
        <taxon>Arthropoda</taxon>
        <taxon>Hexapoda</taxon>
        <taxon>Insecta</taxon>
        <taxon>Pterygota</taxon>
        <taxon>Neoptera</taxon>
        <taxon>Endopterygota</taxon>
        <taxon>Lepidoptera</taxon>
        <taxon>Glossata</taxon>
        <taxon>Ditrysia</taxon>
        <taxon>Noctuoidea</taxon>
        <taxon>Noctuidae</taxon>
        <taxon>Amphipyrinae</taxon>
        <taxon>Spodoptera</taxon>
    </lineage>
</organism>
<dbReference type="PANTHER" id="PTHR44229:SF8">
    <property type="entry name" value="ALCOHOL DEHYDROGENASE-RELATED"/>
    <property type="match status" value="1"/>
</dbReference>
<sequence length="256" mass="28616">MERDPKNKVVVVTGGAGGIGYEIADQFLKHESKTVILLDLNESLGADAVHKLNAKYGEGKSVFIKCDVTKDLDKVSSEIFQKYQVDVLVNNAGILDESSARRTLEINLMALVDWSMKFWEHWRTDNGGRGGTVYNIASIYGYEFNPYAVFYKTSKSAVLSFTRSLGHPINYKRTGVRVIALCPGFTDTVILTGETWDWHKEGFQKVMKEEVVMQKPETVGEAAVQIFKLANTSEAWVAKNNEPIKLVEVTIEEVSP</sequence>
<evidence type="ECO:0008006" key="6">
    <source>
        <dbReference type="Google" id="ProtNLM"/>
    </source>
</evidence>
<dbReference type="EMBL" id="JACEFF010000054">
    <property type="protein sequence ID" value="KAH9645238.1"/>
    <property type="molecule type" value="Genomic_DNA"/>
</dbReference>
<evidence type="ECO:0000256" key="1">
    <source>
        <dbReference type="ARBA" id="ARBA00006484"/>
    </source>
</evidence>
<dbReference type="PRINTS" id="PR00080">
    <property type="entry name" value="SDRFAMILY"/>
</dbReference>
<evidence type="ECO:0000256" key="2">
    <source>
        <dbReference type="ARBA" id="ARBA00023002"/>
    </source>
</evidence>
<dbReference type="SUPFAM" id="SSF51735">
    <property type="entry name" value="NAD(P)-binding Rossmann-fold domains"/>
    <property type="match status" value="1"/>
</dbReference>
<dbReference type="Proteomes" id="UP000814243">
    <property type="component" value="Unassembled WGS sequence"/>
</dbReference>
<dbReference type="Pfam" id="PF00106">
    <property type="entry name" value="adh_short"/>
    <property type="match status" value="1"/>
</dbReference>